<keyword evidence="8 9" id="KW-0472">Membrane</keyword>
<evidence type="ECO:0000256" key="8">
    <source>
        <dbReference type="ARBA" id="ARBA00023136"/>
    </source>
</evidence>
<keyword evidence="5 9" id="KW-0812">Transmembrane</keyword>
<protein>
    <submittedName>
        <fullName evidence="11">Glutathione-regulated potassium-efflux system protein KefC</fullName>
    </submittedName>
</protein>
<dbReference type="PANTHER" id="PTHR43562:SF1">
    <property type="entry name" value="NA(+)_H(+) ANTIPORTER YJBQ-RELATED"/>
    <property type="match status" value="1"/>
</dbReference>
<proteinExistence type="inferred from homology"/>
<evidence type="ECO:0000313" key="12">
    <source>
        <dbReference type="Proteomes" id="UP000095468"/>
    </source>
</evidence>
<feature type="transmembrane region" description="Helical" evidence="9">
    <location>
        <begin position="116"/>
        <end position="134"/>
    </location>
</feature>
<feature type="transmembrane region" description="Helical" evidence="9">
    <location>
        <begin position="217"/>
        <end position="234"/>
    </location>
</feature>
<dbReference type="InterPro" id="IPR006153">
    <property type="entry name" value="Cation/H_exchanger_TM"/>
</dbReference>
<evidence type="ECO:0000256" key="1">
    <source>
        <dbReference type="ARBA" id="ARBA00004141"/>
    </source>
</evidence>
<feature type="transmembrane region" description="Helical" evidence="9">
    <location>
        <begin position="365"/>
        <end position="388"/>
    </location>
</feature>
<dbReference type="Gene3D" id="1.20.1530.20">
    <property type="match status" value="1"/>
</dbReference>
<comment type="similarity">
    <text evidence="2">Belongs to the monovalent cation:proton antiporter 2 (CPA2) transporter (TC 2.A.37) family.</text>
</comment>
<feature type="transmembrane region" description="Helical" evidence="9">
    <location>
        <begin position="57"/>
        <end position="74"/>
    </location>
</feature>
<dbReference type="EMBL" id="CYYP01000014">
    <property type="protein sequence ID" value="CUO43695.1"/>
    <property type="molecule type" value="Genomic_DNA"/>
</dbReference>
<keyword evidence="4" id="KW-0050">Antiport</keyword>
<organism evidence="11 12">
    <name type="scientific">Collinsella aerofaciens</name>
    <dbReference type="NCBI Taxonomy" id="74426"/>
    <lineage>
        <taxon>Bacteria</taxon>
        <taxon>Bacillati</taxon>
        <taxon>Actinomycetota</taxon>
        <taxon>Coriobacteriia</taxon>
        <taxon>Coriobacteriales</taxon>
        <taxon>Coriobacteriaceae</taxon>
        <taxon>Collinsella</taxon>
    </lineage>
</organism>
<feature type="transmembrane region" description="Helical" evidence="9">
    <location>
        <begin position="86"/>
        <end position="104"/>
    </location>
</feature>
<evidence type="ECO:0000256" key="5">
    <source>
        <dbReference type="ARBA" id="ARBA00022692"/>
    </source>
</evidence>
<dbReference type="InterPro" id="IPR038770">
    <property type="entry name" value="Na+/solute_symporter_sf"/>
</dbReference>
<feature type="transmembrane region" description="Helical" evidence="9">
    <location>
        <begin position="173"/>
        <end position="192"/>
    </location>
</feature>
<dbReference type="PANTHER" id="PTHR43562">
    <property type="entry name" value="NAPA-TYPE SODIUM/HYDROGEN ANTIPORTER"/>
    <property type="match status" value="1"/>
</dbReference>
<evidence type="ECO:0000256" key="7">
    <source>
        <dbReference type="ARBA" id="ARBA00023065"/>
    </source>
</evidence>
<dbReference type="AlphaFoldDB" id="A0A174F6A5"/>
<dbReference type="RefSeq" id="WP_055287171.1">
    <property type="nucleotide sequence ID" value="NZ_CYYP01000014.1"/>
</dbReference>
<evidence type="ECO:0000313" key="11">
    <source>
        <dbReference type="EMBL" id="CUO43695.1"/>
    </source>
</evidence>
<name>A0A174F6A5_9ACTN</name>
<dbReference type="Proteomes" id="UP000095468">
    <property type="component" value="Unassembled WGS sequence"/>
</dbReference>
<dbReference type="GO" id="GO:1902600">
    <property type="term" value="P:proton transmembrane transport"/>
    <property type="evidence" value="ECO:0007669"/>
    <property type="project" value="InterPro"/>
</dbReference>
<dbReference type="GO" id="GO:0016020">
    <property type="term" value="C:membrane"/>
    <property type="evidence" value="ECO:0007669"/>
    <property type="project" value="UniProtKB-SubCell"/>
</dbReference>
<keyword evidence="7" id="KW-0406">Ion transport</keyword>
<dbReference type="GO" id="GO:0015297">
    <property type="term" value="F:antiporter activity"/>
    <property type="evidence" value="ECO:0007669"/>
    <property type="project" value="UniProtKB-KW"/>
</dbReference>
<reference evidence="11 12" key="1">
    <citation type="submission" date="2015-09" db="EMBL/GenBank/DDBJ databases">
        <authorList>
            <consortium name="Pathogen Informatics"/>
        </authorList>
    </citation>
    <scope>NUCLEOTIDE SEQUENCE [LARGE SCALE GENOMIC DNA]</scope>
    <source>
        <strain evidence="11 12">2789STDY5608823</strain>
    </source>
</reference>
<gene>
    <name evidence="11" type="ORF">ERS852381_01575</name>
</gene>
<keyword evidence="3" id="KW-0813">Transport</keyword>
<feature type="transmembrane region" description="Helical" evidence="9">
    <location>
        <begin position="298"/>
        <end position="320"/>
    </location>
</feature>
<evidence type="ECO:0000259" key="10">
    <source>
        <dbReference type="Pfam" id="PF00999"/>
    </source>
</evidence>
<sequence length="520" mass="55536">MAFVSLAIIALVAFASPFIASAIPGKPVPETVFLLVLGAVLGPHMLGVIHVDAEVSLVSELGLAFLFLLAGFEIDPKSITGVEGRYGLATWVVTFGIAWLAVRFTPWFSVSHFDGIAVTLALTSTALGTLVPIMRERSLTGTRVGDSILAYGTWGELGPVLAMSVLLSARTGIQTLVILGLFAVVCVLLAVVPSRSKRVGSRFFAFVEERADTTSQTFVRLTVLILVTLVAFSAVFDLDIVLGSFAAGFVLRYIIPEGNHTLETKLDGLAYGFLIPVFFTVSGAKIDLTAVASRPGLLVGFIVALLIIRAVPILISMSICPATRDVSAYGRITVALYCTTALPIIVAVTSVAVNAGALSQDIASVMVAAGAITVFLMPLLAQLFYLVVDAAPVAAVAEVAEHPSDALDILRAHHDLASLLAREHELLTSHGHGRVFEGLPTLDTIAERLSAEAASGHIDARIVDAAHLLADKTYGDEVDPSELTPRERRRLERAKLAVREYRRRMLELYAREEAEDDDGK</sequence>
<dbReference type="Pfam" id="PF00999">
    <property type="entry name" value="Na_H_Exchanger"/>
    <property type="match status" value="1"/>
</dbReference>
<evidence type="ECO:0000256" key="9">
    <source>
        <dbReference type="SAM" id="Phobius"/>
    </source>
</evidence>
<keyword evidence="6 9" id="KW-1133">Transmembrane helix</keyword>
<evidence type="ECO:0000256" key="6">
    <source>
        <dbReference type="ARBA" id="ARBA00022989"/>
    </source>
</evidence>
<evidence type="ECO:0000256" key="4">
    <source>
        <dbReference type="ARBA" id="ARBA00022449"/>
    </source>
</evidence>
<accession>A0A174F6A5</accession>
<evidence type="ECO:0000256" key="3">
    <source>
        <dbReference type="ARBA" id="ARBA00022448"/>
    </source>
</evidence>
<evidence type="ECO:0000256" key="2">
    <source>
        <dbReference type="ARBA" id="ARBA00005551"/>
    </source>
</evidence>
<feature type="domain" description="Cation/H+ exchanger transmembrane" evidence="10">
    <location>
        <begin position="12"/>
        <end position="380"/>
    </location>
</feature>
<comment type="subcellular location">
    <subcellularLocation>
        <location evidence="1">Membrane</location>
        <topology evidence="1">Multi-pass membrane protein</topology>
    </subcellularLocation>
</comment>
<feature type="transmembrane region" description="Helical" evidence="9">
    <location>
        <begin position="332"/>
        <end position="353"/>
    </location>
</feature>